<evidence type="ECO:0000256" key="6">
    <source>
        <dbReference type="ARBA" id="ARBA00022833"/>
    </source>
</evidence>
<dbReference type="InterPro" id="IPR011051">
    <property type="entry name" value="RmlC_Cupin_sf"/>
</dbReference>
<dbReference type="EMBL" id="CBWP010000084">
    <property type="protein sequence ID" value="CDL41495.1"/>
    <property type="molecule type" value="Genomic_DNA"/>
</dbReference>
<proteinExistence type="inferred from homology"/>
<protein>
    <recommendedName>
        <fullName evidence="4">mannose-6-phosphate isomerase</fullName>
        <ecNumber evidence="4">5.3.1.8</ecNumber>
    </recommendedName>
</protein>
<dbReference type="GO" id="GO:0004476">
    <property type="term" value="F:mannose-6-phosphate isomerase activity"/>
    <property type="evidence" value="ECO:0007669"/>
    <property type="project" value="UniProtKB-EC"/>
</dbReference>
<keyword evidence="5" id="KW-0479">Metal-binding</keyword>
<dbReference type="GO" id="GO:0008270">
    <property type="term" value="F:zinc ion binding"/>
    <property type="evidence" value="ECO:0007669"/>
    <property type="project" value="InterPro"/>
</dbReference>
<organism evidence="10 11">
    <name type="scientific">Citrobacter freundii</name>
    <dbReference type="NCBI Taxonomy" id="546"/>
    <lineage>
        <taxon>Bacteria</taxon>
        <taxon>Pseudomonadati</taxon>
        <taxon>Pseudomonadota</taxon>
        <taxon>Gammaproteobacteria</taxon>
        <taxon>Enterobacterales</taxon>
        <taxon>Enterobacteriaceae</taxon>
        <taxon>Citrobacter</taxon>
        <taxon>Citrobacter freundii complex</taxon>
    </lineage>
</organism>
<comment type="catalytic activity">
    <reaction evidence="1">
        <text>D-mannose 6-phosphate = D-fructose 6-phosphate</text>
        <dbReference type="Rhea" id="RHEA:12356"/>
        <dbReference type="ChEBI" id="CHEBI:58735"/>
        <dbReference type="ChEBI" id="CHEBI:61527"/>
        <dbReference type="EC" id="5.3.1.8"/>
    </reaction>
</comment>
<name>A0A7G2IX18_CITFR</name>
<evidence type="ECO:0000313" key="11">
    <source>
        <dbReference type="Proteomes" id="UP000019194"/>
    </source>
</evidence>
<evidence type="ECO:0000256" key="5">
    <source>
        <dbReference type="ARBA" id="ARBA00022723"/>
    </source>
</evidence>
<dbReference type="InterPro" id="IPR046457">
    <property type="entry name" value="PMI_typeI_cat"/>
</dbReference>
<dbReference type="GO" id="GO:0009298">
    <property type="term" value="P:GDP-mannose biosynthetic process"/>
    <property type="evidence" value="ECO:0007669"/>
    <property type="project" value="InterPro"/>
</dbReference>
<dbReference type="PANTHER" id="PTHR10309">
    <property type="entry name" value="MANNOSE-6-PHOSPHATE ISOMERASE"/>
    <property type="match status" value="1"/>
</dbReference>
<dbReference type="NCBIfam" id="TIGR00218">
    <property type="entry name" value="manA"/>
    <property type="match status" value="1"/>
</dbReference>
<keyword evidence="6" id="KW-0862">Zinc</keyword>
<evidence type="ECO:0000256" key="8">
    <source>
        <dbReference type="SAM" id="MobiDB-lite"/>
    </source>
</evidence>
<feature type="region of interest" description="Disordered" evidence="8">
    <location>
        <begin position="103"/>
        <end position="122"/>
    </location>
</feature>
<comment type="similarity">
    <text evidence="3">Belongs to the mannose-6-phosphate isomerase type 1 family.</text>
</comment>
<evidence type="ECO:0000313" key="10">
    <source>
        <dbReference type="EMBL" id="CDL41495.1"/>
    </source>
</evidence>
<evidence type="ECO:0000256" key="3">
    <source>
        <dbReference type="ARBA" id="ARBA00010772"/>
    </source>
</evidence>
<comment type="cofactor">
    <cofactor evidence="2">
        <name>Zn(2+)</name>
        <dbReference type="ChEBI" id="CHEBI:29105"/>
    </cofactor>
</comment>
<feature type="domain" description="Phosphomannose isomerase type I catalytic" evidence="9">
    <location>
        <begin position="1"/>
        <end position="114"/>
    </location>
</feature>
<sequence>MQKLINSVQNYAWGSKTALTELYGIANPTQQPMAELWMGAHPKSSSQVLGADGQTVALRDVIEHDKSALLGDAVAQRFGELPFLFKVLCAAQPLSIQVHPNKHNSEIGFAKEKRRRDPDGCG</sequence>
<dbReference type="GO" id="GO:0005829">
    <property type="term" value="C:cytosol"/>
    <property type="evidence" value="ECO:0007669"/>
    <property type="project" value="TreeGrafter"/>
</dbReference>
<dbReference type="Proteomes" id="UP000019194">
    <property type="component" value="Unassembled WGS sequence"/>
</dbReference>
<dbReference type="Pfam" id="PF20511">
    <property type="entry name" value="PMI_typeI_cat"/>
    <property type="match status" value="1"/>
</dbReference>
<dbReference type="InterPro" id="IPR014710">
    <property type="entry name" value="RmlC-like_jellyroll"/>
</dbReference>
<dbReference type="SUPFAM" id="SSF51182">
    <property type="entry name" value="RmlC-like cupins"/>
    <property type="match status" value="1"/>
</dbReference>
<dbReference type="EC" id="5.3.1.8" evidence="4"/>
<evidence type="ECO:0000256" key="2">
    <source>
        <dbReference type="ARBA" id="ARBA00001947"/>
    </source>
</evidence>
<dbReference type="PANTHER" id="PTHR10309:SF0">
    <property type="entry name" value="MANNOSE-6-PHOSPHATE ISOMERASE"/>
    <property type="match status" value="1"/>
</dbReference>
<comment type="caution">
    <text evidence="10">The sequence shown here is derived from an EMBL/GenBank/DDBJ whole genome shotgun (WGS) entry which is preliminary data.</text>
</comment>
<evidence type="ECO:0000256" key="7">
    <source>
        <dbReference type="ARBA" id="ARBA00023235"/>
    </source>
</evidence>
<evidence type="ECO:0000256" key="1">
    <source>
        <dbReference type="ARBA" id="ARBA00000757"/>
    </source>
</evidence>
<dbReference type="AlphaFoldDB" id="A0A7G2IX18"/>
<dbReference type="InterPro" id="IPR001250">
    <property type="entry name" value="Man6P_Isoase-1"/>
</dbReference>
<evidence type="ECO:0000259" key="9">
    <source>
        <dbReference type="Pfam" id="PF20511"/>
    </source>
</evidence>
<dbReference type="Gene3D" id="2.60.120.10">
    <property type="entry name" value="Jelly Rolls"/>
    <property type="match status" value="1"/>
</dbReference>
<evidence type="ECO:0000256" key="4">
    <source>
        <dbReference type="ARBA" id="ARBA00011956"/>
    </source>
</evidence>
<dbReference type="GO" id="GO:0005975">
    <property type="term" value="P:carbohydrate metabolic process"/>
    <property type="evidence" value="ECO:0007669"/>
    <property type="project" value="InterPro"/>
</dbReference>
<reference evidence="10 11" key="1">
    <citation type="submission" date="2013-10" db="EMBL/GenBank/DDBJ databases">
        <title>Antibiotic resistance diversity of beta-lactamase producers in the General Hospital Vienna.</title>
        <authorList>
            <person name="Barisic I."/>
            <person name="Mitteregger D."/>
            <person name="Hirschl A.M."/>
            <person name="Noehammer C."/>
            <person name="Wiesinger-Mayr H."/>
        </authorList>
    </citation>
    <scope>NUCLEOTIDE SEQUENCE [LARGE SCALE GENOMIC DNA]</scope>
    <source>
        <strain evidence="10 11">ISC11</strain>
    </source>
</reference>
<accession>A0A7G2IX18</accession>
<dbReference type="InterPro" id="IPR016305">
    <property type="entry name" value="Mannose-6-P_Isomerase"/>
</dbReference>
<dbReference type="PRINTS" id="PR00714">
    <property type="entry name" value="MAN6PISMRASE"/>
</dbReference>
<keyword evidence="7 10" id="KW-0413">Isomerase</keyword>